<reference evidence="8" key="1">
    <citation type="submission" date="2016-03" db="EMBL/GenBank/DDBJ databases">
        <authorList>
            <person name="Ma C."/>
            <person name="Zhou S."/>
            <person name="Yang G."/>
        </authorList>
    </citation>
    <scope>NUCLEOTIDE SEQUENCE [LARGE SCALE GENOMIC DNA]</scope>
    <source>
        <strain evidence="8">SgZ-1</strain>
    </source>
</reference>
<dbReference type="GO" id="GO:0006654">
    <property type="term" value="P:phosphatidic acid biosynthetic process"/>
    <property type="evidence" value="ECO:0007669"/>
    <property type="project" value="TreeGrafter"/>
</dbReference>
<proteinExistence type="predicted"/>
<evidence type="ECO:0000256" key="5">
    <source>
        <dbReference type="ARBA" id="ARBA00023315"/>
    </source>
</evidence>
<dbReference type="PANTHER" id="PTHR10434">
    <property type="entry name" value="1-ACYL-SN-GLYCEROL-3-PHOSPHATE ACYLTRANSFERASE"/>
    <property type="match status" value="1"/>
</dbReference>
<gene>
    <name evidence="7" type="ORF">AC731_018395</name>
</gene>
<comment type="pathway">
    <text evidence="1">Lipid metabolism.</text>
</comment>
<dbReference type="STRING" id="1134435.AC731_018395"/>
<dbReference type="AlphaFoldDB" id="A0A127KA23"/>
<feature type="domain" description="Phospholipid/glycerol acyltransferase" evidence="6">
    <location>
        <begin position="96"/>
        <end position="208"/>
    </location>
</feature>
<dbReference type="GO" id="GO:0003841">
    <property type="term" value="F:1-acylglycerol-3-phosphate O-acyltransferase activity"/>
    <property type="evidence" value="ECO:0007669"/>
    <property type="project" value="TreeGrafter"/>
</dbReference>
<dbReference type="CDD" id="cd07989">
    <property type="entry name" value="LPLAT_AGPAT-like"/>
    <property type="match status" value="1"/>
</dbReference>
<evidence type="ECO:0000256" key="1">
    <source>
        <dbReference type="ARBA" id="ARBA00005189"/>
    </source>
</evidence>
<keyword evidence="3 7" id="KW-0808">Transferase</keyword>
<evidence type="ECO:0000313" key="8">
    <source>
        <dbReference type="Proteomes" id="UP000036902"/>
    </source>
</evidence>
<sequence>MNGPETAVLATSAQPLSATQATSRPEVARSTPRLLRGWRYLRLTLHLLQGAATLVLVYPLCAKTTQLTLRQRWSQRMLGILGLRLQLQGMQIAPGAMLVANHISWVDIFVINAASPSAFVSKAEVRNWPLIGWLAARNDTIFLRRGSRGHARIINAEIAALLDAGRNVAIFPEGTTTDGRHVLHFHAALLQPAVACGHAVQPLALSYRNMDESYSRAPAYDGALSLGQCLANIIATRELVARVTVSAPIETSDGIDRRRLAQQARMAIMQDIGCADDGEHL</sequence>
<keyword evidence="2" id="KW-0444">Lipid biosynthesis</keyword>
<dbReference type="EMBL" id="CP014646">
    <property type="protein sequence ID" value="AMO38741.1"/>
    <property type="molecule type" value="Genomic_DNA"/>
</dbReference>
<evidence type="ECO:0000256" key="2">
    <source>
        <dbReference type="ARBA" id="ARBA00022516"/>
    </source>
</evidence>
<protein>
    <submittedName>
        <fullName evidence="7">Acyl-phosphate glycerol 3-phosphate acyltransferase</fullName>
    </submittedName>
</protein>
<dbReference type="Proteomes" id="UP000036902">
    <property type="component" value="Chromosome"/>
</dbReference>
<dbReference type="PANTHER" id="PTHR10434:SF64">
    <property type="entry name" value="1-ACYL-SN-GLYCEROL-3-PHOSPHATE ACYLTRANSFERASE-RELATED"/>
    <property type="match status" value="1"/>
</dbReference>
<keyword evidence="4" id="KW-0443">Lipid metabolism</keyword>
<accession>A0A127KA23</accession>
<keyword evidence="8" id="KW-1185">Reference proteome</keyword>
<dbReference type="SMART" id="SM00563">
    <property type="entry name" value="PlsC"/>
    <property type="match status" value="1"/>
</dbReference>
<evidence type="ECO:0000256" key="3">
    <source>
        <dbReference type="ARBA" id="ARBA00022679"/>
    </source>
</evidence>
<name>A0A127KA23_9RHOO</name>
<dbReference type="InterPro" id="IPR002123">
    <property type="entry name" value="Plipid/glycerol_acylTrfase"/>
</dbReference>
<evidence type="ECO:0000256" key="4">
    <source>
        <dbReference type="ARBA" id="ARBA00023098"/>
    </source>
</evidence>
<dbReference type="KEGG" id="thu:AC731_018395"/>
<evidence type="ECO:0000313" key="7">
    <source>
        <dbReference type="EMBL" id="AMO38741.1"/>
    </source>
</evidence>
<organism evidence="7 8">
    <name type="scientific">Thauera humireducens</name>
    <dbReference type="NCBI Taxonomy" id="1134435"/>
    <lineage>
        <taxon>Bacteria</taxon>
        <taxon>Pseudomonadati</taxon>
        <taxon>Pseudomonadota</taxon>
        <taxon>Betaproteobacteria</taxon>
        <taxon>Rhodocyclales</taxon>
        <taxon>Zoogloeaceae</taxon>
        <taxon>Thauera</taxon>
    </lineage>
</organism>
<dbReference type="Pfam" id="PF01553">
    <property type="entry name" value="Acyltransferase"/>
    <property type="match status" value="1"/>
</dbReference>
<keyword evidence="5 7" id="KW-0012">Acyltransferase</keyword>
<evidence type="ECO:0000259" key="6">
    <source>
        <dbReference type="SMART" id="SM00563"/>
    </source>
</evidence>
<dbReference type="SUPFAM" id="SSF69593">
    <property type="entry name" value="Glycerol-3-phosphate (1)-acyltransferase"/>
    <property type="match status" value="1"/>
</dbReference>